<name>A0AAD0ZE30_9PSED</name>
<sequence>MIHPAHNHLPQKIPWAFPGSTPLHASCNQDRGLFFFRR</sequence>
<accession>A0AAD0ZE30</accession>
<proteinExistence type="predicted"/>
<reference evidence="1 2" key="1">
    <citation type="submission" date="2018-03" db="EMBL/GenBank/DDBJ databases">
        <title>Diversity of phytobeneficial traits revealed by whole-genome analysis of worldwide-isolated phenazine-producing Pseudomonas spp.</title>
        <authorList>
            <person name="Biessy A."/>
            <person name="Novinscak A."/>
            <person name="Blom J."/>
            <person name="Leger G."/>
            <person name="Thomashow L.S."/>
            <person name="Cazorla F.M."/>
            <person name="Josic D."/>
            <person name="Filion M."/>
        </authorList>
    </citation>
    <scope>NUCLEOTIDE SEQUENCE [LARGE SCALE GENOMIC DNA]</scope>
    <source>
        <strain evidence="1 2">ChPhzS24</strain>
    </source>
</reference>
<protein>
    <submittedName>
        <fullName evidence="1">Uncharacterized protein</fullName>
    </submittedName>
</protein>
<dbReference type="AlphaFoldDB" id="A0AAD0ZE30"/>
<evidence type="ECO:0000313" key="1">
    <source>
        <dbReference type="EMBL" id="AZE29527.1"/>
    </source>
</evidence>
<organism evidence="1 2">
    <name type="scientific">Pseudomonas chlororaphis subsp. aureofaciens</name>
    <dbReference type="NCBI Taxonomy" id="587851"/>
    <lineage>
        <taxon>Bacteria</taxon>
        <taxon>Pseudomonadati</taxon>
        <taxon>Pseudomonadota</taxon>
        <taxon>Gammaproteobacteria</taxon>
        <taxon>Pseudomonadales</taxon>
        <taxon>Pseudomonadaceae</taxon>
        <taxon>Pseudomonas</taxon>
    </lineage>
</organism>
<gene>
    <name evidence="1" type="ORF">C4K07_2742</name>
</gene>
<evidence type="ECO:0000313" key="2">
    <source>
        <dbReference type="Proteomes" id="UP000280455"/>
    </source>
</evidence>
<dbReference type="Proteomes" id="UP000280455">
    <property type="component" value="Chromosome"/>
</dbReference>
<dbReference type="EMBL" id="CP027750">
    <property type="protein sequence ID" value="AZE29527.1"/>
    <property type="molecule type" value="Genomic_DNA"/>
</dbReference>